<dbReference type="CDD" id="cd14858">
    <property type="entry name" value="TrmE_N"/>
    <property type="match status" value="1"/>
</dbReference>
<evidence type="ECO:0000256" key="2">
    <source>
        <dbReference type="ARBA" id="ARBA00011043"/>
    </source>
</evidence>
<dbReference type="InterPro" id="IPR025867">
    <property type="entry name" value="MnmE_helical"/>
</dbReference>
<evidence type="ECO:0000313" key="10">
    <source>
        <dbReference type="EMBL" id="ORY98703.1"/>
    </source>
</evidence>
<dbReference type="GO" id="GO:0005525">
    <property type="term" value="F:GTP binding"/>
    <property type="evidence" value="ECO:0007669"/>
    <property type="project" value="UniProtKB-KW"/>
</dbReference>
<dbReference type="NCBIfam" id="NF003661">
    <property type="entry name" value="PRK05291.1-3"/>
    <property type="match status" value="1"/>
</dbReference>
<dbReference type="Gene3D" id="3.30.1360.120">
    <property type="entry name" value="Probable tRNA modification gtpase trme, domain 1"/>
    <property type="match status" value="1"/>
</dbReference>
<dbReference type="InterPro" id="IPR027417">
    <property type="entry name" value="P-loop_NTPase"/>
</dbReference>
<evidence type="ECO:0000256" key="5">
    <source>
        <dbReference type="ARBA" id="ARBA00023134"/>
    </source>
</evidence>
<dbReference type="Pfam" id="PF01926">
    <property type="entry name" value="MMR_HSR1"/>
    <property type="match status" value="1"/>
</dbReference>
<protein>
    <submittedName>
        <fullName evidence="10">tRNA modification GTPase TrmE</fullName>
    </submittedName>
</protein>
<dbReference type="AlphaFoldDB" id="A0A1X2HHX7"/>
<accession>A0A1X2HHX7</accession>
<dbReference type="GO" id="GO:0070899">
    <property type="term" value="P:mitochondrial tRNA wobble uridine modification"/>
    <property type="evidence" value="ECO:0007669"/>
    <property type="project" value="EnsemblFungi"/>
</dbReference>
<dbReference type="Proteomes" id="UP000242180">
    <property type="component" value="Unassembled WGS sequence"/>
</dbReference>
<dbReference type="PANTHER" id="PTHR42714:SF2">
    <property type="entry name" value="TRNA MODIFICATION GTPASE GTPBP3, MITOCHONDRIAL"/>
    <property type="match status" value="1"/>
</dbReference>
<sequence>MLPTPRFGRFLALPWRRCIHTEVNAPATIYALSTSPGKAGVAVVRVSGSYARRALDRMVAKPVSAPRTTYFRRIRHPVSKEALDRGLVVWFPGPHSFTGEDSVEFHVHGGNAVVNSVLDALGTLPDFRMAEQGEFARRAFDNDKLDLTELEGLADLLNAETEAQRKLALRQAEGGLRKPYEEWRDKIIQCMALAEAVIDFGEDEGIEDGVLEDVTNHVIDLRDAIRRHLDDSRVGEIVRNGVRVAIMGPPNAGKSTLLNMLAKREAAIVSDIPGTTRDIVEVTMDLGGYPVLVSDTAGLRESSDVIEMEGVKRARERGDVADIKICLVPIRLYDALESIVREEIDSETYVLLTKHDESPSPVDLEGIRTALGARQVWAISCKTGQGVASFLGDFVAILKDQFDASLGGSALITQARHRQHLQTCLESLGCFLETPHEDVVLAVEELRQAANALGKITGRVDVEDVLDVLFGQFCIGK</sequence>
<feature type="domain" description="GTP-binding protein TrmE N-terminal" evidence="8">
    <location>
        <begin position="28"/>
        <end position="144"/>
    </location>
</feature>
<feature type="domain" description="MnmE helical" evidence="9">
    <location>
        <begin position="147"/>
        <end position="474"/>
    </location>
</feature>
<dbReference type="EMBL" id="MCGN01000003">
    <property type="protein sequence ID" value="ORY98703.1"/>
    <property type="molecule type" value="Genomic_DNA"/>
</dbReference>
<evidence type="ECO:0000259" key="8">
    <source>
        <dbReference type="Pfam" id="PF10396"/>
    </source>
</evidence>
<dbReference type="SUPFAM" id="SSF52540">
    <property type="entry name" value="P-loop containing nucleoside triphosphate hydrolases"/>
    <property type="match status" value="1"/>
</dbReference>
<dbReference type="GO" id="GO:0030488">
    <property type="term" value="P:tRNA methylation"/>
    <property type="evidence" value="ECO:0007669"/>
    <property type="project" value="TreeGrafter"/>
</dbReference>
<feature type="domain" description="G" evidence="7">
    <location>
        <begin position="243"/>
        <end position="342"/>
    </location>
</feature>
<evidence type="ECO:0000259" key="7">
    <source>
        <dbReference type="Pfam" id="PF01926"/>
    </source>
</evidence>
<evidence type="ECO:0000256" key="1">
    <source>
        <dbReference type="ARBA" id="ARBA00004173"/>
    </source>
</evidence>
<keyword evidence="5 6" id="KW-0342">GTP-binding</keyword>
<evidence type="ECO:0000256" key="3">
    <source>
        <dbReference type="ARBA" id="ARBA00022694"/>
    </source>
</evidence>
<comment type="subcellular location">
    <subcellularLocation>
        <location evidence="1">Mitochondrion</location>
    </subcellularLocation>
</comment>
<dbReference type="InterPro" id="IPR027266">
    <property type="entry name" value="TrmE/GcvT-like"/>
</dbReference>
<reference evidence="10 11" key="1">
    <citation type="submission" date="2016-07" db="EMBL/GenBank/DDBJ databases">
        <title>Pervasive Adenine N6-methylation of Active Genes in Fungi.</title>
        <authorList>
            <consortium name="DOE Joint Genome Institute"/>
            <person name="Mondo S.J."/>
            <person name="Dannebaum R.O."/>
            <person name="Kuo R.C."/>
            <person name="Labutti K."/>
            <person name="Haridas S."/>
            <person name="Kuo A."/>
            <person name="Salamov A."/>
            <person name="Ahrendt S.R."/>
            <person name="Lipzen A."/>
            <person name="Sullivan W."/>
            <person name="Andreopoulos W.B."/>
            <person name="Clum A."/>
            <person name="Lindquist E."/>
            <person name="Daum C."/>
            <person name="Ramamoorthy G.K."/>
            <person name="Gryganskyi A."/>
            <person name="Culley D."/>
            <person name="Magnuson J.K."/>
            <person name="James T.Y."/>
            <person name="O'Malley M.A."/>
            <person name="Stajich J.E."/>
            <person name="Spatafora J.W."/>
            <person name="Visel A."/>
            <person name="Grigoriev I.V."/>
        </authorList>
    </citation>
    <scope>NUCLEOTIDE SEQUENCE [LARGE SCALE GENOMIC DNA]</scope>
    <source>
        <strain evidence="10 11">NRRL 2496</strain>
    </source>
</reference>
<dbReference type="Gene3D" id="1.20.120.430">
    <property type="entry name" value="tRNA modification GTPase MnmE domain 2"/>
    <property type="match status" value="1"/>
</dbReference>
<dbReference type="OrthoDB" id="188276at2759"/>
<dbReference type="HAMAP" id="MF_00379">
    <property type="entry name" value="GTPase_MnmE"/>
    <property type="match status" value="1"/>
</dbReference>
<keyword evidence="11" id="KW-1185">Reference proteome</keyword>
<dbReference type="FunCoup" id="A0A1X2HHX7">
    <property type="interactions" value="301"/>
</dbReference>
<dbReference type="NCBIfam" id="TIGR00231">
    <property type="entry name" value="small_GTP"/>
    <property type="match status" value="1"/>
</dbReference>
<dbReference type="GO" id="GO:0003924">
    <property type="term" value="F:GTPase activity"/>
    <property type="evidence" value="ECO:0007669"/>
    <property type="project" value="InterPro"/>
</dbReference>
<dbReference type="Gene3D" id="3.40.50.300">
    <property type="entry name" value="P-loop containing nucleotide triphosphate hydrolases"/>
    <property type="match status" value="1"/>
</dbReference>
<dbReference type="Pfam" id="PF12631">
    <property type="entry name" value="MnmE_helical"/>
    <property type="match status" value="1"/>
</dbReference>
<dbReference type="SUPFAM" id="SSF116878">
    <property type="entry name" value="TrmE connector domain"/>
    <property type="match status" value="1"/>
</dbReference>
<evidence type="ECO:0000313" key="11">
    <source>
        <dbReference type="Proteomes" id="UP000242180"/>
    </source>
</evidence>
<dbReference type="InterPro" id="IPR027368">
    <property type="entry name" value="MnmE_dom2"/>
</dbReference>
<gene>
    <name evidence="10" type="ORF">BCR43DRAFT_488008</name>
</gene>
<dbReference type="InterPro" id="IPR006073">
    <property type="entry name" value="GTP-bd"/>
</dbReference>
<dbReference type="InterPro" id="IPR005225">
    <property type="entry name" value="Small_GTP-bd"/>
</dbReference>
<dbReference type="GO" id="GO:0005743">
    <property type="term" value="C:mitochondrial inner membrane"/>
    <property type="evidence" value="ECO:0007669"/>
    <property type="project" value="EnsemblFungi"/>
</dbReference>
<dbReference type="FunFam" id="3.30.1360.120:FF:000007">
    <property type="entry name" value="tRNA modification GTPase GTPBP3, mitochondrial"/>
    <property type="match status" value="1"/>
</dbReference>
<dbReference type="CDD" id="cd04164">
    <property type="entry name" value="trmE"/>
    <property type="match status" value="1"/>
</dbReference>
<proteinExistence type="inferred from homology"/>
<dbReference type="InParanoid" id="A0A1X2HHX7"/>
<dbReference type="InterPro" id="IPR004520">
    <property type="entry name" value="GTPase_MnmE"/>
</dbReference>
<evidence type="ECO:0000259" key="9">
    <source>
        <dbReference type="Pfam" id="PF12631"/>
    </source>
</evidence>
<comment type="similarity">
    <text evidence="2 6">Belongs to the TRAFAC class TrmE-Era-EngA-EngB-Septin-like GTPase superfamily. TrmE GTPase family.</text>
</comment>
<dbReference type="Pfam" id="PF10396">
    <property type="entry name" value="TrmE_N"/>
    <property type="match status" value="1"/>
</dbReference>
<dbReference type="InterPro" id="IPR018948">
    <property type="entry name" value="GTP-bd_TrmE_N"/>
</dbReference>
<dbReference type="InterPro" id="IPR031168">
    <property type="entry name" value="G_TrmE"/>
</dbReference>
<dbReference type="STRING" id="13706.A0A1X2HHX7"/>
<evidence type="ECO:0000256" key="6">
    <source>
        <dbReference type="RuleBase" id="RU003313"/>
    </source>
</evidence>
<evidence type="ECO:0000256" key="4">
    <source>
        <dbReference type="ARBA" id="ARBA00022741"/>
    </source>
</evidence>
<name>A0A1X2HHX7_SYNRA</name>
<organism evidence="10 11">
    <name type="scientific">Syncephalastrum racemosum</name>
    <name type="common">Filamentous fungus</name>
    <dbReference type="NCBI Taxonomy" id="13706"/>
    <lineage>
        <taxon>Eukaryota</taxon>
        <taxon>Fungi</taxon>
        <taxon>Fungi incertae sedis</taxon>
        <taxon>Mucoromycota</taxon>
        <taxon>Mucoromycotina</taxon>
        <taxon>Mucoromycetes</taxon>
        <taxon>Mucorales</taxon>
        <taxon>Syncephalastraceae</taxon>
        <taxon>Syncephalastrum</taxon>
    </lineage>
</organism>
<dbReference type="NCBIfam" id="TIGR00450">
    <property type="entry name" value="mnmE_trmE_thdF"/>
    <property type="match status" value="1"/>
</dbReference>
<keyword evidence="4 6" id="KW-0547">Nucleotide-binding</keyword>
<keyword evidence="3 6" id="KW-0819">tRNA processing</keyword>
<comment type="caution">
    <text evidence="10">The sequence shown here is derived from an EMBL/GenBank/DDBJ whole genome shotgun (WGS) entry which is preliminary data.</text>
</comment>
<dbReference type="PANTHER" id="PTHR42714">
    <property type="entry name" value="TRNA MODIFICATION GTPASE GTPBP3"/>
    <property type="match status" value="1"/>
</dbReference>
<dbReference type="OMA" id="EFHCHGG"/>